<keyword evidence="12" id="KW-0469">Meiosis</keyword>
<dbReference type="GO" id="GO:0000712">
    <property type="term" value="P:resolution of meiotic recombination intermediates"/>
    <property type="evidence" value="ECO:0007669"/>
    <property type="project" value="TreeGrafter"/>
</dbReference>
<dbReference type="InterPro" id="IPR033310">
    <property type="entry name" value="Mms4/EME1/EME2"/>
</dbReference>
<dbReference type="GO" id="GO:0031573">
    <property type="term" value="P:mitotic intra-S DNA damage checkpoint signaling"/>
    <property type="evidence" value="ECO:0007669"/>
    <property type="project" value="TreeGrafter"/>
</dbReference>
<dbReference type="Pfam" id="PF21292">
    <property type="entry name" value="EME1-MUS81_C"/>
    <property type="match status" value="1"/>
</dbReference>
<feature type="compositionally biased region" description="Low complexity" evidence="13">
    <location>
        <begin position="88"/>
        <end position="109"/>
    </location>
</feature>
<dbReference type="AlphaFoldDB" id="A0A9W7ER76"/>
<evidence type="ECO:0000256" key="1">
    <source>
        <dbReference type="ARBA" id="ARBA00001946"/>
    </source>
</evidence>
<keyword evidence="3" id="KW-0540">Nuclease</keyword>
<evidence type="ECO:0000313" key="15">
    <source>
        <dbReference type="Proteomes" id="UP001165085"/>
    </source>
</evidence>
<dbReference type="EMBL" id="BRXY01000344">
    <property type="protein sequence ID" value="GMH88593.1"/>
    <property type="molecule type" value="Genomic_DNA"/>
</dbReference>
<dbReference type="PANTHER" id="PTHR21077">
    <property type="entry name" value="EME1 PROTEIN"/>
    <property type="match status" value="1"/>
</dbReference>
<feature type="compositionally biased region" description="Basic and acidic residues" evidence="13">
    <location>
        <begin position="146"/>
        <end position="155"/>
    </location>
</feature>
<keyword evidence="11" id="KW-0539">Nucleus</keyword>
<evidence type="ECO:0000256" key="2">
    <source>
        <dbReference type="ARBA" id="ARBA00004123"/>
    </source>
</evidence>
<evidence type="ECO:0000256" key="9">
    <source>
        <dbReference type="ARBA" id="ARBA00023172"/>
    </source>
</evidence>
<evidence type="ECO:0000256" key="7">
    <source>
        <dbReference type="ARBA" id="ARBA00022801"/>
    </source>
</evidence>
<keyword evidence="5" id="KW-0255">Endonuclease</keyword>
<keyword evidence="6" id="KW-0227">DNA damage</keyword>
<evidence type="ECO:0000256" key="13">
    <source>
        <dbReference type="SAM" id="MobiDB-lite"/>
    </source>
</evidence>
<dbReference type="GO" id="GO:0005634">
    <property type="term" value="C:nucleus"/>
    <property type="evidence" value="ECO:0007669"/>
    <property type="project" value="UniProtKB-SubCell"/>
</dbReference>
<comment type="caution">
    <text evidence="14">The sequence shown here is derived from an EMBL/GenBank/DDBJ whole genome shotgun (WGS) entry which is preliminary data.</text>
</comment>
<comment type="subcellular location">
    <subcellularLocation>
        <location evidence="2">Nucleus</location>
    </subcellularLocation>
</comment>
<protein>
    <recommendedName>
        <fullName evidence="16">ERCC4 domain-containing protein</fullName>
    </recommendedName>
</protein>
<gene>
    <name evidence="14" type="ORF">TrST_g11210</name>
</gene>
<keyword evidence="9" id="KW-0233">DNA recombination</keyword>
<feature type="region of interest" description="Disordered" evidence="13">
    <location>
        <begin position="1"/>
        <end position="109"/>
    </location>
</feature>
<accession>A0A9W7ER76</accession>
<reference evidence="15" key="1">
    <citation type="journal article" date="2023" name="Commun. Biol.">
        <title>Genome analysis of Parmales, the sister group of diatoms, reveals the evolutionary specialization of diatoms from phago-mixotrophs to photoautotrophs.</title>
        <authorList>
            <person name="Ban H."/>
            <person name="Sato S."/>
            <person name="Yoshikawa S."/>
            <person name="Yamada K."/>
            <person name="Nakamura Y."/>
            <person name="Ichinomiya M."/>
            <person name="Sato N."/>
            <person name="Blanc-Mathieu R."/>
            <person name="Endo H."/>
            <person name="Kuwata A."/>
            <person name="Ogata H."/>
        </authorList>
    </citation>
    <scope>NUCLEOTIDE SEQUENCE [LARGE SCALE GENOMIC DNA]</scope>
    <source>
        <strain evidence="15">NIES 3701</strain>
    </source>
</reference>
<dbReference type="GO" id="GO:0046872">
    <property type="term" value="F:metal ion binding"/>
    <property type="evidence" value="ECO:0007669"/>
    <property type="project" value="UniProtKB-KW"/>
</dbReference>
<evidence type="ECO:0000256" key="6">
    <source>
        <dbReference type="ARBA" id="ARBA00022763"/>
    </source>
</evidence>
<sequence length="467" mass="53312">MDGLIDLTSPTSEKGGPSPKRGLDFESNLAPTKAPTNNTFDEEEDFSNVDEDNDYEYDYEYDYDDYGVDNDSSDDNDDNDEVNDEHSNNNNSNNSNNSTNNNKNNTSLNSSIFSDDDDILTKPSYLTSANINSKADLKAKKKTEKRARQEHEKQQKQNKKLQLAQEAGRFAEKEITCLIEEDLVKSDCGNKIVESLKGQEVPFNVCIQANDINGSIRWFQRSYTLGGATHLEEHGNVEAPVMSVVFWKPEKFLHLLRKDNLSDSDLPHLREWVKKVRREKKMNEMLQSQRIVVVLLDAVGEVNRKWQGRQNARRQSGGAPTTEEELQDAIVWMLIEEKIEVTLCRNMEEVVEFMTDMTGRLCKLPYMDDVSELDCFKILKKGGGKDSQDEAWYRMISQVQGISEAKASALVERYPTMNSLYEAYEKCEDEVDKVRLLEDSFGTKKLNTKLSSVMYRIMTGDDGLELL</sequence>
<evidence type="ECO:0000256" key="8">
    <source>
        <dbReference type="ARBA" id="ARBA00022842"/>
    </source>
</evidence>
<keyword evidence="10" id="KW-0234">DNA repair</keyword>
<dbReference type="PANTHER" id="PTHR21077:SF5">
    <property type="entry name" value="CROSSOVER JUNCTION ENDONUCLEASE MMS4"/>
    <property type="match status" value="1"/>
</dbReference>
<evidence type="ECO:0000313" key="14">
    <source>
        <dbReference type="EMBL" id="GMH88593.1"/>
    </source>
</evidence>
<evidence type="ECO:0000256" key="12">
    <source>
        <dbReference type="ARBA" id="ARBA00023254"/>
    </source>
</evidence>
<dbReference type="GO" id="GO:0048476">
    <property type="term" value="C:Holliday junction resolvase complex"/>
    <property type="evidence" value="ECO:0007669"/>
    <property type="project" value="InterPro"/>
</dbReference>
<keyword evidence="4" id="KW-0479">Metal-binding</keyword>
<dbReference type="Proteomes" id="UP001165085">
    <property type="component" value="Unassembled WGS sequence"/>
</dbReference>
<keyword evidence="7" id="KW-0378">Hydrolase</keyword>
<evidence type="ECO:0008006" key="16">
    <source>
        <dbReference type="Google" id="ProtNLM"/>
    </source>
</evidence>
<dbReference type="GO" id="GO:0006302">
    <property type="term" value="P:double-strand break repair"/>
    <property type="evidence" value="ECO:0007669"/>
    <property type="project" value="TreeGrafter"/>
</dbReference>
<dbReference type="GO" id="GO:0031297">
    <property type="term" value="P:replication fork processing"/>
    <property type="evidence" value="ECO:0007669"/>
    <property type="project" value="TreeGrafter"/>
</dbReference>
<dbReference type="InterPro" id="IPR042530">
    <property type="entry name" value="EME1/EME2_C"/>
</dbReference>
<evidence type="ECO:0000256" key="10">
    <source>
        <dbReference type="ARBA" id="ARBA00023204"/>
    </source>
</evidence>
<dbReference type="GO" id="GO:0008821">
    <property type="term" value="F:crossover junction DNA endonuclease activity"/>
    <property type="evidence" value="ECO:0007669"/>
    <property type="project" value="TreeGrafter"/>
</dbReference>
<name>A0A9W7ER76_9STRA</name>
<keyword evidence="15" id="KW-1185">Reference proteome</keyword>
<comment type="cofactor">
    <cofactor evidence="1">
        <name>Mg(2+)</name>
        <dbReference type="ChEBI" id="CHEBI:18420"/>
    </cofactor>
</comment>
<feature type="compositionally biased region" description="Acidic residues" evidence="13">
    <location>
        <begin position="40"/>
        <end position="83"/>
    </location>
</feature>
<evidence type="ECO:0000256" key="5">
    <source>
        <dbReference type="ARBA" id="ARBA00022759"/>
    </source>
</evidence>
<dbReference type="Gene3D" id="1.10.150.670">
    <property type="entry name" value="Crossover junction endonuclease EME1, DNA-binding domain"/>
    <property type="match status" value="1"/>
</dbReference>
<evidence type="ECO:0000256" key="3">
    <source>
        <dbReference type="ARBA" id="ARBA00022722"/>
    </source>
</evidence>
<feature type="region of interest" description="Disordered" evidence="13">
    <location>
        <begin position="136"/>
        <end position="160"/>
    </location>
</feature>
<proteinExistence type="predicted"/>
<evidence type="ECO:0000256" key="11">
    <source>
        <dbReference type="ARBA" id="ARBA00023242"/>
    </source>
</evidence>
<organism evidence="14 15">
    <name type="scientific">Triparma strigata</name>
    <dbReference type="NCBI Taxonomy" id="1606541"/>
    <lineage>
        <taxon>Eukaryota</taxon>
        <taxon>Sar</taxon>
        <taxon>Stramenopiles</taxon>
        <taxon>Ochrophyta</taxon>
        <taxon>Bolidophyceae</taxon>
        <taxon>Parmales</taxon>
        <taxon>Triparmaceae</taxon>
        <taxon>Triparma</taxon>
    </lineage>
</organism>
<dbReference type="Gene3D" id="3.40.50.10130">
    <property type="match status" value="1"/>
</dbReference>
<dbReference type="OrthoDB" id="343092at2759"/>
<evidence type="ECO:0000256" key="4">
    <source>
        <dbReference type="ARBA" id="ARBA00022723"/>
    </source>
</evidence>
<keyword evidence="8" id="KW-0460">Magnesium</keyword>